<evidence type="ECO:0000313" key="1">
    <source>
        <dbReference type="EMBL" id="JAC69995.1"/>
    </source>
</evidence>
<gene>
    <name evidence="1" type="ORF">TSPGSL018_5103</name>
</gene>
<accession>A0A061RH40</accession>
<dbReference type="AlphaFoldDB" id="A0A061RH40"/>
<dbReference type="EMBL" id="GBEZ01016238">
    <property type="protein sequence ID" value="JAC69995.1"/>
    <property type="molecule type" value="Transcribed_RNA"/>
</dbReference>
<proteinExistence type="predicted"/>
<feature type="non-terminal residue" evidence="1">
    <location>
        <position position="1"/>
    </location>
</feature>
<protein>
    <submittedName>
        <fullName evidence="1">Uncharacterized protein</fullName>
    </submittedName>
</protein>
<name>A0A061RH40_9CHLO</name>
<reference evidence="1" key="1">
    <citation type="submission" date="2014-05" db="EMBL/GenBank/DDBJ databases">
        <title>The transcriptome of the halophilic microalga Tetraselmis sp. GSL018 isolated from the Great Salt Lake, Utah.</title>
        <authorList>
            <person name="Jinkerson R.E."/>
            <person name="D'Adamo S."/>
            <person name="Posewitz M.C."/>
        </authorList>
    </citation>
    <scope>NUCLEOTIDE SEQUENCE</scope>
    <source>
        <strain evidence="1">GSL018</strain>
    </source>
</reference>
<organism evidence="1">
    <name type="scientific">Tetraselmis sp. GSL018</name>
    <dbReference type="NCBI Taxonomy" id="582737"/>
    <lineage>
        <taxon>Eukaryota</taxon>
        <taxon>Viridiplantae</taxon>
        <taxon>Chlorophyta</taxon>
        <taxon>core chlorophytes</taxon>
        <taxon>Chlorodendrophyceae</taxon>
        <taxon>Chlorodendrales</taxon>
        <taxon>Chlorodendraceae</taxon>
        <taxon>Tetraselmis</taxon>
    </lineage>
</organism>
<sequence>LESGFLQGSRQARSTLSLARDASRSPWVCELGYKLKGSHLGCRF</sequence>